<feature type="transmembrane region" description="Helical" evidence="1">
    <location>
        <begin position="53"/>
        <end position="73"/>
    </location>
</feature>
<sequence length="246" mass="27273">MRTYFLTRLRHEILSPYQILFSILMPILMFNIFGHSEGSDYMLPTGANVSGIIVIQMAFYSAILASTMSGSMLAHERETQWTRTLYLAGASVPMLVLSRFAVSLCMSVIPTTLLYIIAACTGAILPTRWWIITWTLIVVISTLFSGFGQYIGSIFPDRTAGGLASGLIVLLAFMSDIFVPLEGFMFRCAQFMPLFGFKSALTWELLSGHNATGEQLNLAFVSANIAVWSLIMLTLSVVAVRLSRRR</sequence>
<feature type="transmembrane region" description="Helical" evidence="1">
    <location>
        <begin position="12"/>
        <end position="33"/>
    </location>
</feature>
<dbReference type="RefSeq" id="WP_034298146.1">
    <property type="nucleotide sequence ID" value="NZ_PKGU01000001.1"/>
</dbReference>
<name>A0A2I1M7W4_9BIFI</name>
<proteinExistence type="predicted"/>
<feature type="transmembrane region" description="Helical" evidence="1">
    <location>
        <begin position="218"/>
        <end position="240"/>
    </location>
</feature>
<evidence type="ECO:0000313" key="3">
    <source>
        <dbReference type="Proteomes" id="UP000242263"/>
    </source>
</evidence>
<comment type="caution">
    <text evidence="2">The sequence shown here is derived from an EMBL/GenBank/DDBJ whole genome shotgun (WGS) entry which is preliminary data.</text>
</comment>
<feature type="transmembrane region" description="Helical" evidence="1">
    <location>
        <begin position="163"/>
        <end position="181"/>
    </location>
</feature>
<reference evidence="2 3" key="1">
    <citation type="submission" date="2017-12" db="EMBL/GenBank/DDBJ databases">
        <title>Phylogenetic diversity of female urinary microbiome.</title>
        <authorList>
            <person name="Thomas-White K."/>
            <person name="Wolfe A.J."/>
        </authorList>
    </citation>
    <scope>NUCLEOTIDE SEQUENCE [LARGE SCALE GENOMIC DNA]</scope>
    <source>
        <strain evidence="2 3">UMB0064</strain>
    </source>
</reference>
<dbReference type="EMBL" id="PKGU01000001">
    <property type="protein sequence ID" value="PKZ16221.1"/>
    <property type="molecule type" value="Genomic_DNA"/>
</dbReference>
<feature type="transmembrane region" description="Helical" evidence="1">
    <location>
        <begin position="132"/>
        <end position="151"/>
    </location>
</feature>
<gene>
    <name evidence="2" type="ORF">CYJ32_01970</name>
</gene>
<protein>
    <submittedName>
        <fullName evidence="2">Uncharacterized protein</fullName>
    </submittedName>
</protein>
<evidence type="ECO:0000313" key="2">
    <source>
        <dbReference type="EMBL" id="PKZ16221.1"/>
    </source>
</evidence>
<organism evidence="2 3">
    <name type="scientific">Alloscardovia omnicolens</name>
    <dbReference type="NCBI Taxonomy" id="419015"/>
    <lineage>
        <taxon>Bacteria</taxon>
        <taxon>Bacillati</taxon>
        <taxon>Actinomycetota</taxon>
        <taxon>Actinomycetes</taxon>
        <taxon>Bifidobacteriales</taxon>
        <taxon>Bifidobacteriaceae</taxon>
        <taxon>Alloscardovia</taxon>
    </lineage>
</organism>
<keyword evidence="1" id="KW-0812">Transmembrane</keyword>
<dbReference type="AlphaFoldDB" id="A0A2I1M7W4"/>
<keyword evidence="1" id="KW-0472">Membrane</keyword>
<dbReference type="Proteomes" id="UP000242263">
    <property type="component" value="Unassembled WGS sequence"/>
</dbReference>
<accession>A0A2I1M7W4</accession>
<evidence type="ECO:0000256" key="1">
    <source>
        <dbReference type="SAM" id="Phobius"/>
    </source>
</evidence>
<keyword evidence="1" id="KW-1133">Transmembrane helix</keyword>